<dbReference type="InterPro" id="IPR051928">
    <property type="entry name" value="NorD/CobT"/>
</dbReference>
<feature type="domain" description="VWFA" evidence="2">
    <location>
        <begin position="289"/>
        <end position="477"/>
    </location>
</feature>
<evidence type="ECO:0000313" key="4">
    <source>
        <dbReference type="Proteomes" id="UP000325255"/>
    </source>
</evidence>
<protein>
    <submittedName>
        <fullName evidence="3">VWA domain-containing protein</fullName>
    </submittedName>
</protein>
<dbReference type="PANTHER" id="PTHR41248">
    <property type="entry name" value="NORD PROTEIN"/>
    <property type="match status" value="1"/>
</dbReference>
<dbReference type="Proteomes" id="UP000325255">
    <property type="component" value="Unassembled WGS sequence"/>
</dbReference>
<dbReference type="CDD" id="cd01454">
    <property type="entry name" value="vWA_norD_type"/>
    <property type="match status" value="1"/>
</dbReference>
<feature type="region of interest" description="Disordered" evidence="1">
    <location>
        <begin position="1"/>
        <end position="39"/>
    </location>
</feature>
<comment type="caution">
    <text evidence="3">The sequence shown here is derived from an EMBL/GenBank/DDBJ whole genome shotgun (WGS) entry which is preliminary data.</text>
</comment>
<organism evidence="3 4">
    <name type="scientific">Rhodovastum atsumiense</name>
    <dbReference type="NCBI Taxonomy" id="504468"/>
    <lineage>
        <taxon>Bacteria</taxon>
        <taxon>Pseudomonadati</taxon>
        <taxon>Pseudomonadota</taxon>
        <taxon>Alphaproteobacteria</taxon>
        <taxon>Acetobacterales</taxon>
        <taxon>Acetobacteraceae</taxon>
        <taxon>Rhodovastum</taxon>
    </lineage>
</organism>
<dbReference type="SUPFAM" id="SSF53300">
    <property type="entry name" value="vWA-like"/>
    <property type="match status" value="1"/>
</dbReference>
<name>A0A5M6ILF2_9PROT</name>
<evidence type="ECO:0000313" key="3">
    <source>
        <dbReference type="EMBL" id="KAA5609074.1"/>
    </source>
</evidence>
<dbReference type="OrthoDB" id="9758211at2"/>
<gene>
    <name evidence="3" type="ORF">F1189_25945</name>
</gene>
<evidence type="ECO:0000259" key="2">
    <source>
        <dbReference type="PROSITE" id="PS50234"/>
    </source>
</evidence>
<dbReference type="Pfam" id="PF00092">
    <property type="entry name" value="VWA"/>
    <property type="match status" value="1"/>
</dbReference>
<dbReference type="PANTHER" id="PTHR41248:SF1">
    <property type="entry name" value="NORD PROTEIN"/>
    <property type="match status" value="1"/>
</dbReference>
<dbReference type="Gene3D" id="3.40.50.410">
    <property type="entry name" value="von Willebrand factor, type A domain"/>
    <property type="match status" value="1"/>
</dbReference>
<proteinExistence type="predicted"/>
<dbReference type="InterPro" id="IPR036465">
    <property type="entry name" value="vWFA_dom_sf"/>
</dbReference>
<dbReference type="PROSITE" id="PS50234">
    <property type="entry name" value="VWFA"/>
    <property type="match status" value="1"/>
</dbReference>
<evidence type="ECO:0000256" key="1">
    <source>
        <dbReference type="SAM" id="MobiDB-lite"/>
    </source>
</evidence>
<reference evidence="3 4" key="1">
    <citation type="submission" date="2019-09" db="EMBL/GenBank/DDBJ databases">
        <title>Genome sequence of Rhodovastum atsumiense, a diverse member of the Acetobacteraceae family of non-sulfur purple photosynthetic bacteria.</title>
        <authorList>
            <person name="Meyer T."/>
            <person name="Kyndt J."/>
        </authorList>
    </citation>
    <scope>NUCLEOTIDE SEQUENCE [LARGE SCALE GENOMIC DNA]</scope>
    <source>
        <strain evidence="3 4">DSM 21279</strain>
    </source>
</reference>
<sequence>MPRGQSGPSPPADRLRQHRPVPGHQHGGASRPHPRLGQLGTRAGRIVPRAGWPPAACPFPESPHHERRRQHRVHCLRAALLPPGRQRDRALHRRLRGAHADDAQGPDRLRQVALRRVHGLEARPPGQAQLRRRVGLIEFINETDVENAGEDAQEIWVLGTELFPYEDDGISFNQRAGVRAVSAPVHYREWGHKVQSYRPNWAMLREHAPARGDAGSIDALLAAHAAVGQRIRRIIDRLRPQGITRMRRLEDGEDLNLTAAVDAMVMLRLGRQPDARITMRTVIHRRDLADLILLDLSESTNEAVRGTSGSVLDLTRAATALLATALSGIGDPFAVHGFASDGRHDVRYVRFKDFAERFDAPVKARLAGMSGGLSTRMGTAIRHAGRQLARRPEGHRLLLVVTDGAPADVDERDPQHLRMDARTAVEELRAAGIRSYCLSLDPLADRYVERIFGAGGYAVIDHVRRLPERLPTLFAKLTR</sequence>
<dbReference type="InterPro" id="IPR002035">
    <property type="entry name" value="VWF_A"/>
</dbReference>
<keyword evidence="4" id="KW-1185">Reference proteome</keyword>
<dbReference type="EMBL" id="VWPK01000060">
    <property type="protein sequence ID" value="KAA5609074.1"/>
    <property type="molecule type" value="Genomic_DNA"/>
</dbReference>
<dbReference type="AlphaFoldDB" id="A0A5M6ILF2"/>
<dbReference type="SMART" id="SM00327">
    <property type="entry name" value="VWA"/>
    <property type="match status" value="1"/>
</dbReference>
<accession>A0A5M6ILF2</accession>